<keyword evidence="2" id="KW-0349">Heme</keyword>
<proteinExistence type="inferred from homology"/>
<feature type="compositionally biased region" description="Basic and acidic residues" evidence="7">
    <location>
        <begin position="24"/>
        <end position="181"/>
    </location>
</feature>
<name>A0A7R9M221_9ACAR</name>
<dbReference type="GO" id="GO:0005506">
    <property type="term" value="F:iron ion binding"/>
    <property type="evidence" value="ECO:0007669"/>
    <property type="project" value="InterPro"/>
</dbReference>
<evidence type="ECO:0000256" key="6">
    <source>
        <dbReference type="ARBA" id="ARBA00023033"/>
    </source>
</evidence>
<dbReference type="OrthoDB" id="2789670at2759"/>
<feature type="non-terminal residue" evidence="8">
    <location>
        <position position="495"/>
    </location>
</feature>
<evidence type="ECO:0000256" key="3">
    <source>
        <dbReference type="ARBA" id="ARBA00022723"/>
    </source>
</evidence>
<dbReference type="PRINTS" id="PR00463">
    <property type="entry name" value="EP450I"/>
</dbReference>
<evidence type="ECO:0000256" key="5">
    <source>
        <dbReference type="ARBA" id="ARBA00023004"/>
    </source>
</evidence>
<dbReference type="AlphaFoldDB" id="A0A7R9M221"/>
<reference evidence="8" key="1">
    <citation type="submission" date="2020-11" db="EMBL/GenBank/DDBJ databases">
        <authorList>
            <person name="Tran Van P."/>
        </authorList>
    </citation>
    <scope>NUCLEOTIDE SEQUENCE</scope>
</reference>
<dbReference type="EMBL" id="OC919966">
    <property type="protein sequence ID" value="CAD7652090.1"/>
    <property type="molecule type" value="Genomic_DNA"/>
</dbReference>
<keyword evidence="4" id="KW-0560">Oxidoreductase</keyword>
<protein>
    <recommendedName>
        <fullName evidence="10">Cytochrome P450</fullName>
    </recommendedName>
</protein>
<dbReference type="SUPFAM" id="SSF48264">
    <property type="entry name" value="Cytochrome P450"/>
    <property type="match status" value="1"/>
</dbReference>
<evidence type="ECO:0000256" key="1">
    <source>
        <dbReference type="ARBA" id="ARBA00010617"/>
    </source>
</evidence>
<dbReference type="PANTHER" id="PTHR24302:SF15">
    <property type="entry name" value="FATTY-ACID PEROXYGENASE"/>
    <property type="match status" value="1"/>
</dbReference>
<dbReference type="InterPro" id="IPR050705">
    <property type="entry name" value="Cytochrome_P450_3A"/>
</dbReference>
<dbReference type="InterPro" id="IPR001128">
    <property type="entry name" value="Cyt_P450"/>
</dbReference>
<dbReference type="Pfam" id="PF00067">
    <property type="entry name" value="p450"/>
    <property type="match status" value="1"/>
</dbReference>
<evidence type="ECO:0000313" key="8">
    <source>
        <dbReference type="EMBL" id="CAD7652090.1"/>
    </source>
</evidence>
<evidence type="ECO:0000256" key="4">
    <source>
        <dbReference type="ARBA" id="ARBA00023002"/>
    </source>
</evidence>
<dbReference type="GO" id="GO:0016705">
    <property type="term" value="F:oxidoreductase activity, acting on paired donors, with incorporation or reduction of molecular oxygen"/>
    <property type="evidence" value="ECO:0007669"/>
    <property type="project" value="InterPro"/>
</dbReference>
<keyword evidence="3" id="KW-0479">Metal-binding</keyword>
<accession>A0A7R9M221</accession>
<dbReference type="InterPro" id="IPR002401">
    <property type="entry name" value="Cyt_P450_E_grp-I"/>
</dbReference>
<keyword evidence="5" id="KW-0408">Iron</keyword>
<evidence type="ECO:0000313" key="9">
    <source>
        <dbReference type="Proteomes" id="UP000728032"/>
    </source>
</evidence>
<keyword evidence="9" id="KW-1185">Reference proteome</keyword>
<evidence type="ECO:0008006" key="10">
    <source>
        <dbReference type="Google" id="ProtNLM"/>
    </source>
</evidence>
<sequence>MESSDENIPIEYVNYPDKFLPENLVEKYRSRSKYTESQRGRDSNGDRNLRKTNAMDRNQDSSSGRDRDSERERNRDSRGNSDRNSSRERDRVRDRDEFRNQSRDSDKSWDNDRDKDRKRDSRDHVRDGESSSRDRNSSRDSSGERERDSHRERDRESFSERESRHRAAYSNRDRNSSRDRGSNVGPISVQDGIKLLRDREDKWTFWKRQGIPNDLTSRVGQPFHVTDTEAHKKYGKVLGFYEGLNPVLSITDPNLIRKILVTEFHNFANHREFADESEPIHTGIFFAKYLHWKRVRAISSPAFSSGKLRAMKSICETTMDQLMAKLDTKARDQQIIDFRQYSDQLAFDVISKAAFGVNADTINKPVDNPLFEAVKSLFQCDQGIVDSIAYLVPALRKFVKIPFFNMKSQMIINDSIKHVIRERIAKNMEVSDLLQNSIDASVLSTKDINRNNSDEQHEKLTEGEVLGQSINLFAAGYETTATTLSFLIRQLALES</sequence>
<evidence type="ECO:0000256" key="2">
    <source>
        <dbReference type="ARBA" id="ARBA00022617"/>
    </source>
</evidence>
<dbReference type="EMBL" id="CAJPVJ010005141">
    <property type="protein sequence ID" value="CAG2169277.1"/>
    <property type="molecule type" value="Genomic_DNA"/>
</dbReference>
<comment type="similarity">
    <text evidence="1">Belongs to the cytochrome P450 family.</text>
</comment>
<dbReference type="GO" id="GO:0020037">
    <property type="term" value="F:heme binding"/>
    <property type="evidence" value="ECO:0007669"/>
    <property type="project" value="InterPro"/>
</dbReference>
<dbReference type="InterPro" id="IPR036396">
    <property type="entry name" value="Cyt_P450_sf"/>
</dbReference>
<gene>
    <name evidence="8" type="ORF">ONB1V03_LOCUS8756</name>
</gene>
<organism evidence="8">
    <name type="scientific">Oppiella nova</name>
    <dbReference type="NCBI Taxonomy" id="334625"/>
    <lineage>
        <taxon>Eukaryota</taxon>
        <taxon>Metazoa</taxon>
        <taxon>Ecdysozoa</taxon>
        <taxon>Arthropoda</taxon>
        <taxon>Chelicerata</taxon>
        <taxon>Arachnida</taxon>
        <taxon>Acari</taxon>
        <taxon>Acariformes</taxon>
        <taxon>Sarcoptiformes</taxon>
        <taxon>Oribatida</taxon>
        <taxon>Brachypylina</taxon>
        <taxon>Oppioidea</taxon>
        <taxon>Oppiidae</taxon>
        <taxon>Oppiella</taxon>
    </lineage>
</organism>
<evidence type="ECO:0000256" key="7">
    <source>
        <dbReference type="SAM" id="MobiDB-lite"/>
    </source>
</evidence>
<dbReference type="PANTHER" id="PTHR24302">
    <property type="entry name" value="CYTOCHROME P450 FAMILY 3"/>
    <property type="match status" value="1"/>
</dbReference>
<dbReference type="Proteomes" id="UP000728032">
    <property type="component" value="Unassembled WGS sequence"/>
</dbReference>
<dbReference type="Gene3D" id="1.10.630.10">
    <property type="entry name" value="Cytochrome P450"/>
    <property type="match status" value="1"/>
</dbReference>
<feature type="region of interest" description="Disordered" evidence="7">
    <location>
        <begin position="1"/>
        <end position="187"/>
    </location>
</feature>
<dbReference type="GO" id="GO:0008395">
    <property type="term" value="F:steroid hydroxylase activity"/>
    <property type="evidence" value="ECO:0007669"/>
    <property type="project" value="TreeGrafter"/>
</dbReference>
<keyword evidence="6" id="KW-0503">Monooxygenase</keyword>